<evidence type="ECO:0000313" key="1">
    <source>
        <dbReference type="EMBL" id="GFS19422.1"/>
    </source>
</evidence>
<dbReference type="Proteomes" id="UP000762676">
    <property type="component" value="Unassembled WGS sequence"/>
</dbReference>
<organism evidence="1 2">
    <name type="scientific">Elysia marginata</name>
    <dbReference type="NCBI Taxonomy" id="1093978"/>
    <lineage>
        <taxon>Eukaryota</taxon>
        <taxon>Metazoa</taxon>
        <taxon>Spiralia</taxon>
        <taxon>Lophotrochozoa</taxon>
        <taxon>Mollusca</taxon>
        <taxon>Gastropoda</taxon>
        <taxon>Heterobranchia</taxon>
        <taxon>Euthyneura</taxon>
        <taxon>Panpulmonata</taxon>
        <taxon>Sacoglossa</taxon>
        <taxon>Placobranchoidea</taxon>
        <taxon>Plakobranchidae</taxon>
        <taxon>Elysia</taxon>
    </lineage>
</organism>
<evidence type="ECO:0008006" key="3">
    <source>
        <dbReference type="Google" id="ProtNLM"/>
    </source>
</evidence>
<protein>
    <recommendedName>
        <fullName evidence="3">C2 NT-type domain-containing protein</fullName>
    </recommendedName>
</protein>
<proteinExistence type="predicted"/>
<accession>A0AAV4JEJ9</accession>
<gene>
    <name evidence="1" type="ORF">ElyMa_006872800</name>
</gene>
<evidence type="ECO:0000313" key="2">
    <source>
        <dbReference type="Proteomes" id="UP000762676"/>
    </source>
</evidence>
<sequence>MFPSATAPLRVKLRLLDDAMFLSAAAPNRSLRVECCDVSISNSSSKSKVTFGTEYKGLRHCEIFAEVKRTRAETRLRPTTLPPLWASRDGSEKEIQTGIY</sequence>
<dbReference type="AlphaFoldDB" id="A0AAV4JEJ9"/>
<reference evidence="1 2" key="1">
    <citation type="journal article" date="2021" name="Elife">
        <title>Chloroplast acquisition without the gene transfer in kleptoplastic sea slugs, Plakobranchus ocellatus.</title>
        <authorList>
            <person name="Maeda T."/>
            <person name="Takahashi S."/>
            <person name="Yoshida T."/>
            <person name="Shimamura S."/>
            <person name="Takaki Y."/>
            <person name="Nagai Y."/>
            <person name="Toyoda A."/>
            <person name="Suzuki Y."/>
            <person name="Arimoto A."/>
            <person name="Ishii H."/>
            <person name="Satoh N."/>
            <person name="Nishiyama T."/>
            <person name="Hasebe M."/>
            <person name="Maruyama T."/>
            <person name="Minagawa J."/>
            <person name="Obokata J."/>
            <person name="Shigenobu S."/>
        </authorList>
    </citation>
    <scope>NUCLEOTIDE SEQUENCE [LARGE SCALE GENOMIC DNA]</scope>
</reference>
<dbReference type="EMBL" id="BMAT01013750">
    <property type="protein sequence ID" value="GFS19422.1"/>
    <property type="molecule type" value="Genomic_DNA"/>
</dbReference>
<comment type="caution">
    <text evidence="1">The sequence shown here is derived from an EMBL/GenBank/DDBJ whole genome shotgun (WGS) entry which is preliminary data.</text>
</comment>
<keyword evidence="2" id="KW-1185">Reference proteome</keyword>
<name>A0AAV4JEJ9_9GAST</name>